<evidence type="ECO:0000256" key="1">
    <source>
        <dbReference type="ARBA" id="ARBA00022448"/>
    </source>
</evidence>
<dbReference type="SUPFAM" id="SSF52540">
    <property type="entry name" value="P-loop containing nucleoside triphosphate hydrolases"/>
    <property type="match status" value="1"/>
</dbReference>
<accession>Q0RFR4</accession>
<dbReference type="Pfam" id="PF12399">
    <property type="entry name" value="BCA_ABC_TP_C"/>
    <property type="match status" value="1"/>
</dbReference>
<sequence length="272" mass="29285">MMTRFGVHDLTVQFGGLRALDQVSFAVEPATFVGLIGPNGAGKTTFMDAVTGFTPATGTVTFEGHDLSRVPAHRRIRTGIGRTFQTLELFEDLTVRENLTAAAEKSTWWSPLVDLVRPRPSRAAAEAVEDALSRLRIEDLADVLPPDLSLGQRKFVTVARALALRPRLLLLDEPAAGLGTSEALAFAARLRELVEEGLTIIMIDHDMGMVLKVCDEIHVLDFGRLIASGDPEAIRQDPRVIQAYLGVDDDPAAAEAAEAAEAAVGPENGPVR</sequence>
<dbReference type="eggNOG" id="COG0411">
    <property type="taxonomic scope" value="Bacteria"/>
</dbReference>
<evidence type="ECO:0000256" key="3">
    <source>
        <dbReference type="ARBA" id="ARBA00022840"/>
    </source>
</evidence>
<feature type="domain" description="ABC transporter" evidence="4">
    <location>
        <begin position="5"/>
        <end position="247"/>
    </location>
</feature>
<dbReference type="InterPro" id="IPR003439">
    <property type="entry name" value="ABC_transporter-like_ATP-bd"/>
</dbReference>
<dbReference type="KEGG" id="fal:FRAAL5037"/>
<keyword evidence="1" id="KW-0813">Transport</keyword>
<name>Q0RFR4_FRAAA</name>
<dbReference type="GO" id="GO:0005524">
    <property type="term" value="F:ATP binding"/>
    <property type="evidence" value="ECO:0007669"/>
    <property type="project" value="UniProtKB-KW"/>
</dbReference>
<keyword evidence="6" id="KW-1185">Reference proteome</keyword>
<dbReference type="GO" id="GO:0016887">
    <property type="term" value="F:ATP hydrolysis activity"/>
    <property type="evidence" value="ECO:0007669"/>
    <property type="project" value="InterPro"/>
</dbReference>
<reference evidence="5 6" key="1">
    <citation type="journal article" date="2007" name="Genome Res.">
        <title>Genome characteristics of facultatively symbiotic Frankia sp. strains reflect host range and host plant biogeography.</title>
        <authorList>
            <person name="Normand P."/>
            <person name="Lapierre P."/>
            <person name="Tisa L.S."/>
            <person name="Gogarten J.P."/>
            <person name="Alloisio N."/>
            <person name="Bagnarol E."/>
            <person name="Bassi C.A."/>
            <person name="Berry A.M."/>
            <person name="Bickhart D.M."/>
            <person name="Choisne N."/>
            <person name="Couloux A."/>
            <person name="Cournoyer B."/>
            <person name="Cruveiller S."/>
            <person name="Daubin V."/>
            <person name="Demange N."/>
            <person name="Francino M.P."/>
            <person name="Goltsman E."/>
            <person name="Huang Y."/>
            <person name="Kopp O.R."/>
            <person name="Labarre L."/>
            <person name="Lapidus A."/>
            <person name="Lavire C."/>
            <person name="Marechal J."/>
            <person name="Martinez M."/>
            <person name="Mastronunzio J.E."/>
            <person name="Mullin B.C."/>
            <person name="Niemann J."/>
            <person name="Pujic P."/>
            <person name="Rawnsley T."/>
            <person name="Rouy Z."/>
            <person name="Schenowitz C."/>
            <person name="Sellstedt A."/>
            <person name="Tavares F."/>
            <person name="Tomkins J.P."/>
            <person name="Vallenet D."/>
            <person name="Valverde C."/>
            <person name="Wall L.G."/>
            <person name="Wang Y."/>
            <person name="Medigue C."/>
            <person name="Benson D.R."/>
        </authorList>
    </citation>
    <scope>NUCLEOTIDE SEQUENCE [LARGE SCALE GENOMIC DNA]</scope>
    <source>
        <strain evidence="6">DSM 45986 / CECT 9034 / ACN14a</strain>
    </source>
</reference>
<keyword evidence="5" id="KW-0378">Hydrolase</keyword>
<dbReference type="InterPro" id="IPR051120">
    <property type="entry name" value="ABC_AA/LPS_Transport"/>
</dbReference>
<organism evidence="5 6">
    <name type="scientific">Frankia alni (strain DSM 45986 / CECT 9034 / ACN14a)</name>
    <dbReference type="NCBI Taxonomy" id="326424"/>
    <lineage>
        <taxon>Bacteria</taxon>
        <taxon>Bacillati</taxon>
        <taxon>Actinomycetota</taxon>
        <taxon>Actinomycetes</taxon>
        <taxon>Frankiales</taxon>
        <taxon>Frankiaceae</taxon>
        <taxon>Frankia</taxon>
    </lineage>
</organism>
<keyword evidence="3" id="KW-0067">ATP-binding</keyword>
<dbReference type="InterPro" id="IPR027417">
    <property type="entry name" value="P-loop_NTPase"/>
</dbReference>
<dbReference type="Proteomes" id="UP000000657">
    <property type="component" value="Chromosome"/>
</dbReference>
<dbReference type="PANTHER" id="PTHR45772">
    <property type="entry name" value="CONSERVED COMPONENT OF ABC TRANSPORTER FOR NATURAL AMINO ACIDS-RELATED"/>
    <property type="match status" value="1"/>
</dbReference>
<evidence type="ECO:0000313" key="5">
    <source>
        <dbReference type="EMBL" id="CAJ63677.1"/>
    </source>
</evidence>
<dbReference type="AlphaFoldDB" id="Q0RFR4"/>
<protein>
    <submittedName>
        <fullName evidence="5">High-affinity branched-chain amino acid transport protein (ABC superfamily, atp_bind)</fullName>
        <ecNumber evidence="5">3.6.3.25</ecNumber>
    </submittedName>
</protein>
<keyword evidence="2" id="KW-0547">Nucleotide-binding</keyword>
<dbReference type="GO" id="GO:0005886">
    <property type="term" value="C:plasma membrane"/>
    <property type="evidence" value="ECO:0007669"/>
    <property type="project" value="TreeGrafter"/>
</dbReference>
<dbReference type="InterPro" id="IPR032823">
    <property type="entry name" value="BCA_ABC_TP_C"/>
</dbReference>
<dbReference type="EMBL" id="CT573213">
    <property type="protein sequence ID" value="CAJ63677.1"/>
    <property type="molecule type" value="Genomic_DNA"/>
</dbReference>
<evidence type="ECO:0000256" key="2">
    <source>
        <dbReference type="ARBA" id="ARBA00022741"/>
    </source>
</evidence>
<evidence type="ECO:0000259" key="4">
    <source>
        <dbReference type="PROSITE" id="PS50893"/>
    </source>
</evidence>
<dbReference type="STRING" id="326424.FRAAL5037"/>
<gene>
    <name evidence="5" type="primary">livG</name>
    <name evidence="5" type="ordered locus">FRAAL5037</name>
</gene>
<dbReference type="Pfam" id="PF00005">
    <property type="entry name" value="ABC_tran"/>
    <property type="match status" value="1"/>
</dbReference>
<dbReference type="SMART" id="SM00382">
    <property type="entry name" value="AAA"/>
    <property type="match status" value="1"/>
</dbReference>
<dbReference type="EC" id="3.6.3.25" evidence="5"/>
<dbReference type="PROSITE" id="PS50893">
    <property type="entry name" value="ABC_TRANSPORTER_2"/>
    <property type="match status" value="1"/>
</dbReference>
<dbReference type="Gene3D" id="3.40.50.300">
    <property type="entry name" value="P-loop containing nucleotide triphosphate hydrolases"/>
    <property type="match status" value="1"/>
</dbReference>
<proteinExistence type="predicted"/>
<dbReference type="HOGENOM" id="CLU_000604_1_2_11"/>
<evidence type="ECO:0000313" key="6">
    <source>
        <dbReference type="Proteomes" id="UP000000657"/>
    </source>
</evidence>
<dbReference type="InterPro" id="IPR003593">
    <property type="entry name" value="AAA+_ATPase"/>
</dbReference>